<proteinExistence type="predicted"/>
<sequence>MILNCAETVSTKCVSLEVYHAYGFSATEKIGNFSLEPPPLCYGWAAKSASRKPVSASKQCSSSLPPLDSVRPLNIYDNSEPGHMRDHFYSAALPNDFLNTPELSPFVEYRYKMLDDLGMVVVEPKASECNCLVKLVQMYDKHDGLFGRRDHKLIIAGEESNRPMEAYEPTGEVVYCATEKGACGATVPLRKYLDIGNLDTIYTVNTTVPPPMSTPYPDKVLCWIWAVDLVAPMNRPPPERRPRVTASPGKGCSCTCEIEAPIPVGDKPYFEENHKSSTTLSSHFTREIDGFPTPRPFSATTATRPN</sequence>
<evidence type="ECO:0000256" key="1">
    <source>
        <dbReference type="SAM" id="MobiDB-lite"/>
    </source>
</evidence>
<dbReference type="EMBL" id="AZBU02000002">
    <property type="protein sequence ID" value="TKR95523.1"/>
    <property type="molecule type" value="Genomic_DNA"/>
</dbReference>
<evidence type="ECO:0000313" key="3">
    <source>
        <dbReference type="Proteomes" id="UP000298663"/>
    </source>
</evidence>
<name>A0A4U5PGK5_STECR</name>
<feature type="region of interest" description="Disordered" evidence="1">
    <location>
        <begin position="277"/>
        <end position="306"/>
    </location>
</feature>
<reference evidence="2 3" key="2">
    <citation type="journal article" date="2019" name="G3 (Bethesda)">
        <title>Hybrid Assembly of the Genome of the Entomopathogenic Nematode Steinernema carpocapsae Identifies the X-Chromosome.</title>
        <authorList>
            <person name="Serra L."/>
            <person name="Macchietto M."/>
            <person name="Macias-Munoz A."/>
            <person name="McGill C.J."/>
            <person name="Rodriguez I.M."/>
            <person name="Rodriguez B."/>
            <person name="Murad R."/>
            <person name="Mortazavi A."/>
        </authorList>
    </citation>
    <scope>NUCLEOTIDE SEQUENCE [LARGE SCALE GENOMIC DNA]</scope>
    <source>
        <strain evidence="2 3">ALL</strain>
    </source>
</reference>
<gene>
    <name evidence="2" type="ORF">L596_009681</name>
</gene>
<protein>
    <submittedName>
        <fullName evidence="2">Uncharacterized protein</fullName>
    </submittedName>
</protein>
<accession>A0A4U5PGK5</accession>
<dbReference type="Proteomes" id="UP000298663">
    <property type="component" value="Unassembled WGS sequence"/>
</dbReference>
<reference evidence="2 3" key="1">
    <citation type="journal article" date="2015" name="Genome Biol.">
        <title>Comparative genomics of Steinernema reveals deeply conserved gene regulatory networks.</title>
        <authorList>
            <person name="Dillman A.R."/>
            <person name="Macchietto M."/>
            <person name="Porter C.F."/>
            <person name="Rogers A."/>
            <person name="Williams B."/>
            <person name="Antoshechkin I."/>
            <person name="Lee M.M."/>
            <person name="Goodwin Z."/>
            <person name="Lu X."/>
            <person name="Lewis E.E."/>
            <person name="Goodrich-Blair H."/>
            <person name="Stock S.P."/>
            <person name="Adams B.J."/>
            <person name="Sternberg P.W."/>
            <person name="Mortazavi A."/>
        </authorList>
    </citation>
    <scope>NUCLEOTIDE SEQUENCE [LARGE SCALE GENOMIC DNA]</scope>
    <source>
        <strain evidence="2 3">ALL</strain>
    </source>
</reference>
<keyword evidence="3" id="KW-1185">Reference proteome</keyword>
<comment type="caution">
    <text evidence="2">The sequence shown here is derived from an EMBL/GenBank/DDBJ whole genome shotgun (WGS) entry which is preliminary data.</text>
</comment>
<dbReference type="OrthoDB" id="5866184at2759"/>
<organism evidence="2 3">
    <name type="scientific">Steinernema carpocapsae</name>
    <name type="common">Entomopathogenic nematode</name>
    <dbReference type="NCBI Taxonomy" id="34508"/>
    <lineage>
        <taxon>Eukaryota</taxon>
        <taxon>Metazoa</taxon>
        <taxon>Ecdysozoa</taxon>
        <taxon>Nematoda</taxon>
        <taxon>Chromadorea</taxon>
        <taxon>Rhabditida</taxon>
        <taxon>Tylenchina</taxon>
        <taxon>Panagrolaimomorpha</taxon>
        <taxon>Strongyloidoidea</taxon>
        <taxon>Steinernematidae</taxon>
        <taxon>Steinernema</taxon>
    </lineage>
</organism>
<evidence type="ECO:0000313" key="2">
    <source>
        <dbReference type="EMBL" id="TKR95523.1"/>
    </source>
</evidence>
<dbReference type="AlphaFoldDB" id="A0A4U5PGK5"/>